<gene>
    <name evidence="8" type="ORF">A3C24_03130</name>
</gene>
<dbReference type="InterPro" id="IPR050930">
    <property type="entry name" value="MFS_Vesicular_Transporter"/>
</dbReference>
<dbReference type="Proteomes" id="UP000177159">
    <property type="component" value="Unassembled WGS sequence"/>
</dbReference>
<evidence type="ECO:0000256" key="4">
    <source>
        <dbReference type="ARBA" id="ARBA00022989"/>
    </source>
</evidence>
<dbReference type="AlphaFoldDB" id="A0A1F7GZG1"/>
<dbReference type="InterPro" id="IPR036259">
    <property type="entry name" value="MFS_trans_sf"/>
</dbReference>
<feature type="transmembrane region" description="Helical" evidence="6">
    <location>
        <begin position="278"/>
        <end position="295"/>
    </location>
</feature>
<feature type="transmembrane region" description="Helical" evidence="6">
    <location>
        <begin position="9"/>
        <end position="29"/>
    </location>
</feature>
<feature type="transmembrane region" description="Helical" evidence="6">
    <location>
        <begin position="200"/>
        <end position="219"/>
    </location>
</feature>
<accession>A0A1F7GZG1</accession>
<evidence type="ECO:0000256" key="1">
    <source>
        <dbReference type="ARBA" id="ARBA00004141"/>
    </source>
</evidence>
<feature type="transmembrane region" description="Helical" evidence="6">
    <location>
        <begin position="103"/>
        <end position="120"/>
    </location>
</feature>
<evidence type="ECO:0000313" key="9">
    <source>
        <dbReference type="Proteomes" id="UP000177159"/>
    </source>
</evidence>
<dbReference type="PANTHER" id="PTHR23506:SF23">
    <property type="entry name" value="GH10249P"/>
    <property type="match status" value="1"/>
</dbReference>
<name>A0A1F7GZG1_9BACT</name>
<evidence type="ECO:0000313" key="8">
    <source>
        <dbReference type="EMBL" id="OGK24517.1"/>
    </source>
</evidence>
<feature type="transmembrane region" description="Helical" evidence="6">
    <location>
        <begin position="246"/>
        <end position="266"/>
    </location>
</feature>
<evidence type="ECO:0000256" key="3">
    <source>
        <dbReference type="ARBA" id="ARBA00022692"/>
    </source>
</evidence>
<keyword evidence="4 6" id="KW-1133">Transmembrane helix</keyword>
<dbReference type="InterPro" id="IPR011701">
    <property type="entry name" value="MFS"/>
</dbReference>
<feature type="domain" description="Major facilitator superfamily (MFS) profile" evidence="7">
    <location>
        <begin position="5"/>
        <end position="390"/>
    </location>
</feature>
<comment type="caution">
    <text evidence="8">The sequence shown here is derived from an EMBL/GenBank/DDBJ whole genome shotgun (WGS) entry which is preliminary data.</text>
</comment>
<feature type="transmembrane region" description="Helical" evidence="6">
    <location>
        <begin position="368"/>
        <end position="386"/>
    </location>
</feature>
<dbReference type="PANTHER" id="PTHR23506">
    <property type="entry name" value="GH10249P"/>
    <property type="match status" value="1"/>
</dbReference>
<protein>
    <recommendedName>
        <fullName evidence="7">Major facilitator superfamily (MFS) profile domain-containing protein</fullName>
    </recommendedName>
</protein>
<feature type="transmembrane region" description="Helical" evidence="6">
    <location>
        <begin position="41"/>
        <end position="62"/>
    </location>
</feature>
<keyword evidence="2" id="KW-0813">Transport</keyword>
<dbReference type="PROSITE" id="PS50850">
    <property type="entry name" value="MFS"/>
    <property type="match status" value="1"/>
</dbReference>
<feature type="transmembrane region" description="Helical" evidence="6">
    <location>
        <begin position="132"/>
        <end position="155"/>
    </location>
</feature>
<feature type="transmembrane region" description="Helical" evidence="6">
    <location>
        <begin position="74"/>
        <end position="91"/>
    </location>
</feature>
<proteinExistence type="predicted"/>
<keyword evidence="3 6" id="KW-0812">Transmembrane</keyword>
<dbReference type="GO" id="GO:0016020">
    <property type="term" value="C:membrane"/>
    <property type="evidence" value="ECO:0007669"/>
    <property type="project" value="UniProtKB-SubCell"/>
</dbReference>
<dbReference type="Pfam" id="PF07690">
    <property type="entry name" value="MFS_1"/>
    <property type="match status" value="1"/>
</dbReference>
<comment type="subcellular location">
    <subcellularLocation>
        <location evidence="1">Membrane</location>
        <topology evidence="1">Multi-pass membrane protein</topology>
    </subcellularLocation>
</comment>
<organism evidence="8 9">
    <name type="scientific">Candidatus Roizmanbacteria bacterium RIFCSPHIGHO2_02_FULL_37_24</name>
    <dbReference type="NCBI Taxonomy" id="1802037"/>
    <lineage>
        <taxon>Bacteria</taxon>
        <taxon>Candidatus Roizmaniibacteriota</taxon>
    </lineage>
</organism>
<evidence type="ECO:0000259" key="7">
    <source>
        <dbReference type="PROSITE" id="PS50850"/>
    </source>
</evidence>
<feature type="transmembrane region" description="Helical" evidence="6">
    <location>
        <begin position="346"/>
        <end position="362"/>
    </location>
</feature>
<dbReference type="EMBL" id="MFZM01000006">
    <property type="protein sequence ID" value="OGK24517.1"/>
    <property type="molecule type" value="Genomic_DNA"/>
</dbReference>
<dbReference type="Gene3D" id="1.20.1250.20">
    <property type="entry name" value="MFS general substrate transporter like domains"/>
    <property type="match status" value="1"/>
</dbReference>
<sequence length="400" mass="44601">MPKKILKQFTIGIILSTLAITAGYLISPIEVRFLKTLTPDSVLIGATYAIGSILFALISVWLGRMSDRIGRNRFIIIGAFIGIIYPLLYASTLNVFQYMGVKFAWAFSAASTGPIFMAYMQDLVKDLKEKGHYMSIMFAFQSLGGAIAMVLGGYLSDLYGLRAPYFVMSILFVMTTLIALRELTIEPIKDVRSQSRNKDFLFGIKYIFSKPALVFYFIINSAQSLNFGIKYMLYPLIIFSITKSDASTGLIMGTQGVVAFFVLLFIGKVALKIGTYKFAFITLFMLVLSGTILTQTQFIEVFWIAAGLYALGEAMYGPVQSVLIIDNVESKHRGEILGIDAVFDRVYATLAPFFAGLMLTVWSPQKVLLIFISLFWLTLGGGYTIYSRYIKNQIISKSLK</sequence>
<feature type="transmembrane region" description="Helical" evidence="6">
    <location>
        <begin position="301"/>
        <end position="325"/>
    </location>
</feature>
<keyword evidence="5 6" id="KW-0472">Membrane</keyword>
<evidence type="ECO:0000256" key="6">
    <source>
        <dbReference type="SAM" id="Phobius"/>
    </source>
</evidence>
<dbReference type="SUPFAM" id="SSF103473">
    <property type="entry name" value="MFS general substrate transporter"/>
    <property type="match status" value="1"/>
</dbReference>
<dbReference type="GO" id="GO:0022857">
    <property type="term" value="F:transmembrane transporter activity"/>
    <property type="evidence" value="ECO:0007669"/>
    <property type="project" value="InterPro"/>
</dbReference>
<dbReference type="InterPro" id="IPR020846">
    <property type="entry name" value="MFS_dom"/>
</dbReference>
<feature type="transmembrane region" description="Helical" evidence="6">
    <location>
        <begin position="161"/>
        <end position="180"/>
    </location>
</feature>
<evidence type="ECO:0000256" key="5">
    <source>
        <dbReference type="ARBA" id="ARBA00023136"/>
    </source>
</evidence>
<reference evidence="8 9" key="1">
    <citation type="journal article" date="2016" name="Nat. Commun.">
        <title>Thousands of microbial genomes shed light on interconnected biogeochemical processes in an aquifer system.</title>
        <authorList>
            <person name="Anantharaman K."/>
            <person name="Brown C.T."/>
            <person name="Hug L.A."/>
            <person name="Sharon I."/>
            <person name="Castelle C.J."/>
            <person name="Probst A.J."/>
            <person name="Thomas B.C."/>
            <person name="Singh A."/>
            <person name="Wilkins M.J."/>
            <person name="Karaoz U."/>
            <person name="Brodie E.L."/>
            <person name="Williams K.H."/>
            <person name="Hubbard S.S."/>
            <person name="Banfield J.F."/>
        </authorList>
    </citation>
    <scope>NUCLEOTIDE SEQUENCE [LARGE SCALE GENOMIC DNA]</scope>
</reference>
<evidence type="ECO:0000256" key="2">
    <source>
        <dbReference type="ARBA" id="ARBA00022448"/>
    </source>
</evidence>